<feature type="domain" description="HD Cas3-type" evidence="13">
    <location>
        <begin position="3"/>
        <end position="214"/>
    </location>
</feature>
<dbReference type="InterPro" id="IPR027417">
    <property type="entry name" value="P-loop_NTPase"/>
</dbReference>
<comment type="similarity">
    <text evidence="2">In the central section; belongs to the CRISPR-associated helicase Cas3 family.</text>
</comment>
<dbReference type="PANTHER" id="PTHR47959">
    <property type="entry name" value="ATP-DEPENDENT RNA HELICASE RHLE-RELATED"/>
    <property type="match status" value="1"/>
</dbReference>
<dbReference type="CDD" id="cd09641">
    <property type="entry name" value="Cas3''_I"/>
    <property type="match status" value="1"/>
</dbReference>
<dbReference type="AlphaFoldDB" id="A0A1H8D7A1"/>
<evidence type="ECO:0000256" key="2">
    <source>
        <dbReference type="ARBA" id="ARBA00009046"/>
    </source>
</evidence>
<dbReference type="GO" id="GO:0016787">
    <property type="term" value="F:hydrolase activity"/>
    <property type="evidence" value="ECO:0007669"/>
    <property type="project" value="UniProtKB-KW"/>
</dbReference>
<dbReference type="GO" id="GO:0051607">
    <property type="term" value="P:defense response to virus"/>
    <property type="evidence" value="ECO:0007669"/>
    <property type="project" value="UniProtKB-KW"/>
</dbReference>
<keyword evidence="7" id="KW-0347">Helicase</keyword>
<dbReference type="InterPro" id="IPR050079">
    <property type="entry name" value="DEAD_box_RNA_helicase"/>
</dbReference>
<protein>
    <submittedName>
        <fullName evidence="14">CRISPR-associated helicase Cas3/CRISPR-associated endonuclease Cas3-HD</fullName>
    </submittedName>
</protein>
<dbReference type="InterPro" id="IPR006474">
    <property type="entry name" value="Helicase_Cas3_CRISPR-ass_core"/>
</dbReference>
<keyword evidence="14" id="KW-0255">Endonuclease</keyword>
<dbReference type="SMART" id="SM00490">
    <property type="entry name" value="HELICc"/>
    <property type="match status" value="1"/>
</dbReference>
<keyword evidence="9" id="KW-0051">Antiviral defense</keyword>
<dbReference type="InterPro" id="IPR014001">
    <property type="entry name" value="Helicase_ATP-bd"/>
</dbReference>
<evidence type="ECO:0000259" key="13">
    <source>
        <dbReference type="PROSITE" id="PS51643"/>
    </source>
</evidence>
<evidence type="ECO:0000256" key="5">
    <source>
        <dbReference type="ARBA" id="ARBA00022741"/>
    </source>
</evidence>
<dbReference type="Gene3D" id="3.40.50.300">
    <property type="entry name" value="P-loop containing nucleotide triphosphate hydrolases"/>
    <property type="match status" value="2"/>
</dbReference>
<dbReference type="GO" id="GO:0046872">
    <property type="term" value="F:metal ion binding"/>
    <property type="evidence" value="ECO:0007669"/>
    <property type="project" value="UniProtKB-KW"/>
</dbReference>
<dbReference type="Gene3D" id="1.10.3210.30">
    <property type="match status" value="1"/>
</dbReference>
<dbReference type="Proteomes" id="UP000199695">
    <property type="component" value="Unassembled WGS sequence"/>
</dbReference>
<evidence type="ECO:0000256" key="3">
    <source>
        <dbReference type="ARBA" id="ARBA00022722"/>
    </source>
</evidence>
<keyword evidence="5" id="KW-0547">Nucleotide-binding</keyword>
<dbReference type="Pfam" id="PF00270">
    <property type="entry name" value="DEAD"/>
    <property type="match status" value="1"/>
</dbReference>
<dbReference type="InterPro" id="IPR054712">
    <property type="entry name" value="Cas3-like_dom"/>
</dbReference>
<evidence type="ECO:0000256" key="10">
    <source>
        <dbReference type="ARBA" id="ARBA00038437"/>
    </source>
</evidence>
<dbReference type="InterPro" id="IPR001650">
    <property type="entry name" value="Helicase_C-like"/>
</dbReference>
<evidence type="ECO:0000256" key="4">
    <source>
        <dbReference type="ARBA" id="ARBA00022723"/>
    </source>
</evidence>
<dbReference type="SMART" id="SM00487">
    <property type="entry name" value="DEXDc"/>
    <property type="match status" value="1"/>
</dbReference>
<dbReference type="InterPro" id="IPR006483">
    <property type="entry name" value="CRISPR-assoc_Cas3_HD"/>
</dbReference>
<dbReference type="RefSeq" id="WP_089966539.1">
    <property type="nucleotide sequence ID" value="NZ_FOCQ01000005.1"/>
</dbReference>
<dbReference type="GO" id="GO:0005829">
    <property type="term" value="C:cytosol"/>
    <property type="evidence" value="ECO:0007669"/>
    <property type="project" value="TreeGrafter"/>
</dbReference>
<keyword evidence="8" id="KW-0067">ATP-binding</keyword>
<feature type="domain" description="Helicase ATP-binding" evidence="12">
    <location>
        <begin position="268"/>
        <end position="465"/>
    </location>
</feature>
<dbReference type="GO" id="GO:0003676">
    <property type="term" value="F:nucleic acid binding"/>
    <property type="evidence" value="ECO:0007669"/>
    <property type="project" value="InterPro"/>
</dbReference>
<dbReference type="NCBIfam" id="TIGR01587">
    <property type="entry name" value="cas3_core"/>
    <property type="match status" value="1"/>
</dbReference>
<sequence length="843" mass="98021">MLLAKPYHALQAHLEDAYSVFRFLWSQHQEIFQDWCQKNNLDLEETHRLLALGVYLHDIGKANLEWQKYLNSDKKKTRISHPLLSFAVLWELFARWNGHTFYTQPLLRSVLTAVLAHHHMLHNESYEHVKSLFSSSIHLPGDEVNQMIQSFLKKYPFPSFTPFNANELEWTGPILAERVRKIRQYVNRLDKKEKKLAKALHTFFLSVICQCDHTSSGIAEELYHSGTLEKTKPALEQMGDLALQQRIPTLIIDIENPVFLRPNSLQQQLITNISPYMMLRAGCGEGKTGAALWFARHWLEQKKANRVIFTLPTRFTINSMYQDFISAERYGFAEENIGIYHSEALRFLKGTKDETEENERLWQELRSQVYKNSIFQNGITITTVDHLLYSLLHSHKNADLAFGNIQQSVIIFDELHYYQDFTLKKIGECFRLLKEMQIPHLIMSATLPDSFFKKINKIGKRKPYILVESGVPVKVKTPFIIEKAKEPLFSPEQGISADAIQCIKDHLSLRQMIITNQVERAKSITKELKQIFPNHNIICYHSEFTPKDRAKKERCIKILFKPTKDRSLFERTFIQSIGYIDCDQVILVSTQICELSLDISADIQLTDLAPIDAMTQRGGRLHRMGIAPTPSTCECRHCQSKLNMPDYIYKQVIFPLDRENKKAGYPYVNEEEWVQRESNLLQQSWDIIGTKYSFPNVKKWVNQLYPDFCDLVDKDMREYILEDAVFGKKPVDRFGKNYDGEESDGSFQVRQSQYRTVEVLPSFYQEEILNKILDQDPAKALDIIKDYIVSMKAYRFGQCKQMKVIDLIEPVQDIKLLFVKVPYDPNGIGFDFQDTPSSSIFMA</sequence>
<dbReference type="PANTHER" id="PTHR47959:SF16">
    <property type="entry name" value="CRISPR-ASSOCIATED NUCLEASE_HELICASE CAS3-RELATED"/>
    <property type="match status" value="1"/>
</dbReference>
<dbReference type="GO" id="GO:0003724">
    <property type="term" value="F:RNA helicase activity"/>
    <property type="evidence" value="ECO:0007669"/>
    <property type="project" value="TreeGrafter"/>
</dbReference>
<evidence type="ECO:0000256" key="8">
    <source>
        <dbReference type="ARBA" id="ARBA00022840"/>
    </source>
</evidence>
<keyword evidence="6" id="KW-0378">Hydrolase</keyword>
<gene>
    <name evidence="14" type="ORF">SAMN05444955_1055</name>
</gene>
<dbReference type="EMBL" id="FOCQ01000005">
    <property type="protein sequence ID" value="SEN02684.1"/>
    <property type="molecule type" value="Genomic_DNA"/>
</dbReference>
<dbReference type="SUPFAM" id="SSF109604">
    <property type="entry name" value="HD-domain/PDEase-like"/>
    <property type="match status" value="1"/>
</dbReference>
<organism evidence="14 15">
    <name type="scientific">Lihuaxuella thermophila</name>
    <dbReference type="NCBI Taxonomy" id="1173111"/>
    <lineage>
        <taxon>Bacteria</taxon>
        <taxon>Bacillati</taxon>
        <taxon>Bacillota</taxon>
        <taxon>Bacilli</taxon>
        <taxon>Bacillales</taxon>
        <taxon>Thermoactinomycetaceae</taxon>
        <taxon>Lihuaxuella</taxon>
    </lineage>
</organism>
<comment type="similarity">
    <text evidence="10">Belongs to the DEAD box helicase family.</text>
</comment>
<keyword evidence="11" id="KW-0175">Coiled coil</keyword>
<keyword evidence="3" id="KW-0540">Nuclease</keyword>
<evidence type="ECO:0000313" key="14">
    <source>
        <dbReference type="EMBL" id="SEN02684.1"/>
    </source>
</evidence>
<dbReference type="PROSITE" id="PS51192">
    <property type="entry name" value="HELICASE_ATP_BIND_1"/>
    <property type="match status" value="1"/>
</dbReference>
<evidence type="ECO:0000256" key="6">
    <source>
        <dbReference type="ARBA" id="ARBA00022801"/>
    </source>
</evidence>
<dbReference type="InterPro" id="IPR038257">
    <property type="entry name" value="CRISPR-assoc_Cas3_HD_sf"/>
</dbReference>
<dbReference type="Pfam" id="PF22590">
    <property type="entry name" value="Cas3-like_C_2"/>
    <property type="match status" value="1"/>
</dbReference>
<dbReference type="OrthoDB" id="9810236at2"/>
<dbReference type="PROSITE" id="PS51643">
    <property type="entry name" value="HD_CAS3"/>
    <property type="match status" value="1"/>
</dbReference>
<evidence type="ECO:0000256" key="11">
    <source>
        <dbReference type="SAM" id="Coils"/>
    </source>
</evidence>
<feature type="coiled-coil region" evidence="11">
    <location>
        <begin position="175"/>
        <end position="202"/>
    </location>
</feature>
<dbReference type="NCBIfam" id="TIGR01596">
    <property type="entry name" value="cas3_HD"/>
    <property type="match status" value="1"/>
</dbReference>
<keyword evidence="15" id="KW-1185">Reference proteome</keyword>
<dbReference type="SUPFAM" id="SSF52540">
    <property type="entry name" value="P-loop containing nucleoside triphosphate hydrolases"/>
    <property type="match status" value="1"/>
</dbReference>
<evidence type="ECO:0000256" key="1">
    <source>
        <dbReference type="ARBA" id="ARBA00006847"/>
    </source>
</evidence>
<dbReference type="STRING" id="1173111.SAMN05444955_1055"/>
<proteinExistence type="inferred from homology"/>
<dbReference type="GO" id="GO:0004519">
    <property type="term" value="F:endonuclease activity"/>
    <property type="evidence" value="ECO:0007669"/>
    <property type="project" value="UniProtKB-KW"/>
</dbReference>
<dbReference type="InterPro" id="IPR011545">
    <property type="entry name" value="DEAD/DEAH_box_helicase_dom"/>
</dbReference>
<comment type="similarity">
    <text evidence="1">In the N-terminal section; belongs to the CRISPR-associated nuclease Cas3-HD family.</text>
</comment>
<evidence type="ECO:0000313" key="15">
    <source>
        <dbReference type="Proteomes" id="UP000199695"/>
    </source>
</evidence>
<reference evidence="14 15" key="1">
    <citation type="submission" date="2016-10" db="EMBL/GenBank/DDBJ databases">
        <authorList>
            <person name="de Groot N.N."/>
        </authorList>
    </citation>
    <scope>NUCLEOTIDE SEQUENCE [LARGE SCALE GENOMIC DNA]</scope>
    <source>
        <strain evidence="14 15">DSM 46701</strain>
    </source>
</reference>
<name>A0A1H8D7A1_9BACL</name>
<dbReference type="GO" id="GO:0005524">
    <property type="term" value="F:ATP binding"/>
    <property type="evidence" value="ECO:0007669"/>
    <property type="project" value="UniProtKB-KW"/>
</dbReference>
<evidence type="ECO:0000256" key="7">
    <source>
        <dbReference type="ARBA" id="ARBA00022806"/>
    </source>
</evidence>
<evidence type="ECO:0000259" key="12">
    <source>
        <dbReference type="PROSITE" id="PS51192"/>
    </source>
</evidence>
<dbReference type="Pfam" id="PF18019">
    <property type="entry name" value="Cas3_HD"/>
    <property type="match status" value="1"/>
</dbReference>
<accession>A0A1H8D7A1</accession>
<keyword evidence="4" id="KW-0479">Metal-binding</keyword>
<evidence type="ECO:0000256" key="9">
    <source>
        <dbReference type="ARBA" id="ARBA00023118"/>
    </source>
</evidence>